<dbReference type="EMBL" id="MCFI01000007">
    <property type="protein sequence ID" value="ORY83668.1"/>
    <property type="molecule type" value="Genomic_DNA"/>
</dbReference>
<keyword evidence="2" id="KW-1185">Reference proteome</keyword>
<accession>A0A1Y2FIA5</accession>
<evidence type="ECO:0000313" key="2">
    <source>
        <dbReference type="Proteomes" id="UP000193685"/>
    </source>
</evidence>
<dbReference type="SUPFAM" id="SSF51430">
    <property type="entry name" value="NAD(P)-linked oxidoreductase"/>
    <property type="match status" value="1"/>
</dbReference>
<organism evidence="1 2">
    <name type="scientific">Protomyces lactucae-debilis</name>
    <dbReference type="NCBI Taxonomy" id="2754530"/>
    <lineage>
        <taxon>Eukaryota</taxon>
        <taxon>Fungi</taxon>
        <taxon>Dikarya</taxon>
        <taxon>Ascomycota</taxon>
        <taxon>Taphrinomycotina</taxon>
        <taxon>Taphrinomycetes</taxon>
        <taxon>Taphrinales</taxon>
        <taxon>Protomycetaceae</taxon>
        <taxon>Protomyces</taxon>
    </lineage>
</organism>
<dbReference type="AlphaFoldDB" id="A0A1Y2FIA5"/>
<reference evidence="1 2" key="1">
    <citation type="submission" date="2016-07" db="EMBL/GenBank/DDBJ databases">
        <title>Pervasive Adenine N6-methylation of Active Genes in Fungi.</title>
        <authorList>
            <consortium name="DOE Joint Genome Institute"/>
            <person name="Mondo S.J."/>
            <person name="Dannebaum R.O."/>
            <person name="Kuo R.C."/>
            <person name="Labutti K."/>
            <person name="Haridas S."/>
            <person name="Kuo A."/>
            <person name="Salamov A."/>
            <person name="Ahrendt S.R."/>
            <person name="Lipzen A."/>
            <person name="Sullivan W."/>
            <person name="Andreopoulos W.B."/>
            <person name="Clum A."/>
            <person name="Lindquist E."/>
            <person name="Daum C."/>
            <person name="Ramamoorthy G.K."/>
            <person name="Gryganskyi A."/>
            <person name="Culley D."/>
            <person name="Magnuson J.K."/>
            <person name="James T.Y."/>
            <person name="O'Malley M.A."/>
            <person name="Stajich J.E."/>
            <person name="Spatafora J.W."/>
            <person name="Visel A."/>
            <person name="Grigoriev I.V."/>
        </authorList>
    </citation>
    <scope>NUCLEOTIDE SEQUENCE [LARGE SCALE GENOMIC DNA]</scope>
    <source>
        <strain evidence="1 2">12-1054</strain>
    </source>
</reference>
<name>A0A1Y2FIA5_PROLT</name>
<dbReference type="InterPro" id="IPR020471">
    <property type="entry name" value="AKR"/>
</dbReference>
<comment type="caution">
    <text evidence="1">The sequence shown here is derived from an EMBL/GenBank/DDBJ whole genome shotgun (WGS) entry which is preliminary data.</text>
</comment>
<dbReference type="Gene3D" id="3.20.20.100">
    <property type="entry name" value="NADP-dependent oxidoreductase domain"/>
    <property type="match status" value="1"/>
</dbReference>
<dbReference type="GO" id="GO:0016491">
    <property type="term" value="F:oxidoreductase activity"/>
    <property type="evidence" value="ECO:0007669"/>
    <property type="project" value="InterPro"/>
</dbReference>
<dbReference type="GeneID" id="63787065"/>
<dbReference type="Proteomes" id="UP000193685">
    <property type="component" value="Unassembled WGS sequence"/>
</dbReference>
<dbReference type="InterPro" id="IPR036812">
    <property type="entry name" value="NAD(P)_OxRdtase_dom_sf"/>
</dbReference>
<protein>
    <recommendedName>
        <fullName evidence="3">NADP-dependent oxidoreductase domain-containing protein</fullName>
    </recommendedName>
</protein>
<gene>
    <name evidence="1" type="ORF">BCR37DRAFT_386704</name>
</gene>
<sequence>MRHQIELQPYIALPKLLDYCKENGTHLSAYSLLDSQDSDLLQDKTILSIAERRSTLSMPVVCSLHGPWSEALQISNAVAHPRSLQAQDVKLSEEDLKGLAKLDKTLRKSEL</sequence>
<proteinExistence type="predicted"/>
<evidence type="ECO:0000313" key="1">
    <source>
        <dbReference type="EMBL" id="ORY83668.1"/>
    </source>
</evidence>
<dbReference type="RefSeq" id="XP_040725963.1">
    <property type="nucleotide sequence ID" value="XM_040870466.1"/>
</dbReference>
<evidence type="ECO:0008006" key="3">
    <source>
        <dbReference type="Google" id="ProtNLM"/>
    </source>
</evidence>
<dbReference type="PRINTS" id="PR00069">
    <property type="entry name" value="ALDKETRDTASE"/>
</dbReference>